<organism evidence="1 2">
    <name type="scientific">Trifolium pratense</name>
    <name type="common">Red clover</name>
    <dbReference type="NCBI Taxonomy" id="57577"/>
    <lineage>
        <taxon>Eukaryota</taxon>
        <taxon>Viridiplantae</taxon>
        <taxon>Streptophyta</taxon>
        <taxon>Embryophyta</taxon>
        <taxon>Tracheophyta</taxon>
        <taxon>Spermatophyta</taxon>
        <taxon>Magnoliopsida</taxon>
        <taxon>eudicotyledons</taxon>
        <taxon>Gunneridae</taxon>
        <taxon>Pentapetalae</taxon>
        <taxon>rosids</taxon>
        <taxon>fabids</taxon>
        <taxon>Fabales</taxon>
        <taxon>Fabaceae</taxon>
        <taxon>Papilionoideae</taxon>
        <taxon>50 kb inversion clade</taxon>
        <taxon>NPAAA clade</taxon>
        <taxon>Hologalegina</taxon>
        <taxon>IRL clade</taxon>
        <taxon>Trifolieae</taxon>
        <taxon>Trifolium</taxon>
    </lineage>
</organism>
<dbReference type="AlphaFoldDB" id="A0A2K3M4D2"/>
<reference evidence="1 2" key="1">
    <citation type="journal article" date="2014" name="Am. J. Bot.">
        <title>Genome assembly and annotation for red clover (Trifolium pratense; Fabaceae).</title>
        <authorList>
            <person name="Istvanek J."/>
            <person name="Jaros M."/>
            <person name="Krenek A."/>
            <person name="Repkova J."/>
        </authorList>
    </citation>
    <scope>NUCLEOTIDE SEQUENCE [LARGE SCALE GENOMIC DNA]</scope>
    <source>
        <strain evidence="2">cv. Tatra</strain>
        <tissue evidence="1">Young leaves</tissue>
    </source>
</reference>
<proteinExistence type="predicted"/>
<sequence>MPIGIMKAKTHRSNTRPNHKRSINITFYQSHSWFLPPNRPRILNRNNVMKLQLVGGKPLIPDDERHASNLARRLNIVIPDLVVSIMPNAPK</sequence>
<dbReference type="Proteomes" id="UP000236291">
    <property type="component" value="Unassembled WGS sequence"/>
</dbReference>
<gene>
    <name evidence="1" type="ORF">L195_g041716</name>
</gene>
<dbReference type="EMBL" id="ASHM01049276">
    <property type="protein sequence ID" value="PNX85646.1"/>
    <property type="molecule type" value="Genomic_DNA"/>
</dbReference>
<evidence type="ECO:0000313" key="1">
    <source>
        <dbReference type="EMBL" id="PNX85646.1"/>
    </source>
</evidence>
<accession>A0A2K3M4D2</accession>
<comment type="caution">
    <text evidence="1">The sequence shown here is derived from an EMBL/GenBank/DDBJ whole genome shotgun (WGS) entry which is preliminary data.</text>
</comment>
<evidence type="ECO:0000313" key="2">
    <source>
        <dbReference type="Proteomes" id="UP000236291"/>
    </source>
</evidence>
<protein>
    <submittedName>
        <fullName evidence="1">Uncharacterized protein</fullName>
    </submittedName>
</protein>
<name>A0A2K3M4D2_TRIPR</name>
<reference evidence="1 2" key="2">
    <citation type="journal article" date="2017" name="Front. Plant Sci.">
        <title>Gene Classification and Mining of Molecular Markers Useful in Red Clover (Trifolium pratense) Breeding.</title>
        <authorList>
            <person name="Istvanek J."/>
            <person name="Dluhosova J."/>
            <person name="Dluhos P."/>
            <person name="Patkova L."/>
            <person name="Nedelnik J."/>
            <person name="Repkova J."/>
        </authorList>
    </citation>
    <scope>NUCLEOTIDE SEQUENCE [LARGE SCALE GENOMIC DNA]</scope>
    <source>
        <strain evidence="2">cv. Tatra</strain>
        <tissue evidence="1">Young leaves</tissue>
    </source>
</reference>